<reference evidence="2" key="1">
    <citation type="journal article" date="2019" name="Int. J. Biol. Macromol.">
        <title>Characterization of mitochondrial genomes of three Andrena bees (Apoidea: Andrenidae) and insights into the phylogenetics.</title>
        <authorList>
            <person name="He B."/>
            <person name="Su T."/>
            <person name="Niu Z."/>
            <person name="Zhou Z."/>
            <person name="Gu Z."/>
            <person name="Huang D."/>
        </authorList>
    </citation>
    <scope>NUCLEOTIDE SEQUENCE</scope>
</reference>
<accession>A0A4D6SS21</accession>
<feature type="transmembrane region" description="Helical" evidence="1">
    <location>
        <begin position="6"/>
        <end position="27"/>
    </location>
</feature>
<keyword evidence="2" id="KW-0496">Mitochondrion</keyword>
<organism evidence="2">
    <name type="scientific">Andrena striata</name>
    <dbReference type="NCBI Taxonomy" id="2572774"/>
    <lineage>
        <taxon>Eukaryota</taxon>
        <taxon>Metazoa</taxon>
        <taxon>Ecdysozoa</taxon>
        <taxon>Arthropoda</taxon>
        <taxon>Hexapoda</taxon>
        <taxon>Insecta</taxon>
        <taxon>Pterygota</taxon>
        <taxon>Neoptera</taxon>
        <taxon>Endopterygota</taxon>
        <taxon>Hymenoptera</taxon>
        <taxon>Apocrita</taxon>
        <taxon>Aculeata</taxon>
        <taxon>Apoidea</taxon>
        <taxon>Anthophila</taxon>
        <taxon>Andrenidae</taxon>
        <taxon>Andreninae</taxon>
        <taxon>Andrena</taxon>
    </lineage>
</organism>
<sequence>MTMSSMMQVFMLISIMTTMIMIISSTLTNSIHPLMLILILVIYTILNLFTMYFLTSMSTYMYMIFISIIGGMMIMFLYFTSMINNYPSKIKMNELMMINFTMIVMLLLMMIYMYSSSHTMQINLTPKSYMSPYTIMIFKIYIYPLNLMTVTTILNLLYCLILTIKMCSSKYTPLRKINYEKI</sequence>
<feature type="transmembrane region" description="Helical" evidence="1">
    <location>
        <begin position="135"/>
        <end position="161"/>
    </location>
</feature>
<name>A0A4D6SS21_9HYME</name>
<evidence type="ECO:0000313" key="2">
    <source>
        <dbReference type="EMBL" id="QCG69845.1"/>
    </source>
</evidence>
<geneLocation type="mitochondrion" evidence="2"/>
<proteinExistence type="predicted"/>
<feature type="transmembrane region" description="Helical" evidence="1">
    <location>
        <begin position="60"/>
        <end position="83"/>
    </location>
</feature>
<dbReference type="EMBL" id="MH982582">
    <property type="protein sequence ID" value="QCG69845.1"/>
    <property type="molecule type" value="Genomic_DNA"/>
</dbReference>
<feature type="transmembrane region" description="Helical" evidence="1">
    <location>
        <begin position="95"/>
        <end position="115"/>
    </location>
</feature>
<evidence type="ECO:0000256" key="1">
    <source>
        <dbReference type="SAM" id="Phobius"/>
    </source>
</evidence>
<protein>
    <submittedName>
        <fullName evidence="2">NADH dehydrogenase subunit 6</fullName>
    </submittedName>
</protein>
<dbReference type="AlphaFoldDB" id="A0A4D6SS21"/>
<keyword evidence="1" id="KW-0472">Membrane</keyword>
<keyword evidence="1" id="KW-0812">Transmembrane</keyword>
<feature type="transmembrane region" description="Helical" evidence="1">
    <location>
        <begin position="34"/>
        <end position="54"/>
    </location>
</feature>
<keyword evidence="1" id="KW-1133">Transmembrane helix</keyword>
<gene>
    <name evidence="2" type="primary">ND6</name>
</gene>